<dbReference type="EMBL" id="JAGRRH010000004">
    <property type="protein sequence ID" value="KAG7370957.1"/>
    <property type="molecule type" value="Genomic_DNA"/>
</dbReference>
<comment type="caution">
    <text evidence="2">The sequence shown here is derived from an EMBL/GenBank/DDBJ whole genome shotgun (WGS) entry which is preliminary data.</text>
</comment>
<sequence length="426" mass="46704">MRMTQILAATWLCRASMGFVAKTTASKRSANVGLPILSSGRIVTTHRSFMRLFSVSNGVQADVKMGVSRIETLQTLLSKHGAPGSLGCSKPDGDLEPIFVASDSELPPEDTPELISEFLGVNDYIDLHPHLFPLAKSKTSGNLICALRRAYADDASQWYENSAQAPWPIVEAKIGGPGMRLLALNSEHLMRRIVCECDFAGERTELIDLYNDQLGKNRIQDKALDQPYEPGSVKKLGYGVDKYVLLRVGPFPDIYESLALGHAKKADESSALISAEASNSKISGFASTFLFYAKLLSSFPNRNEEARDAARMCLRMPLPSIGLTVDDFREVAVLGQIANPSDSDEEVLAKLQVMYEKMRDHENNDPRSSGNNDMTPEQIALDEANHLLDTTALTGAKWSAIRSKLAEIYKSVGRNDMAAFVNPKSS</sequence>
<dbReference type="PANTHER" id="PTHR35115">
    <property type="entry name" value="CYCLIN DELTA-3"/>
    <property type="match status" value="1"/>
</dbReference>
<evidence type="ECO:0000313" key="3">
    <source>
        <dbReference type="Proteomes" id="UP000693970"/>
    </source>
</evidence>
<dbReference type="PANTHER" id="PTHR35115:SF1">
    <property type="entry name" value="PROTEIN IN CHLOROPLAST ATPASE BIOGENESIS, CHLOROPLASTIC"/>
    <property type="match status" value="1"/>
</dbReference>
<dbReference type="Proteomes" id="UP000693970">
    <property type="component" value="Unassembled WGS sequence"/>
</dbReference>
<reference evidence="2" key="2">
    <citation type="submission" date="2021-04" db="EMBL/GenBank/DDBJ databases">
        <authorList>
            <person name="Podell S."/>
        </authorList>
    </citation>
    <scope>NUCLEOTIDE SEQUENCE</scope>
    <source>
        <strain evidence="2">Hildebrandi</strain>
    </source>
</reference>
<organism evidence="2 3">
    <name type="scientific">Nitzschia inconspicua</name>
    <dbReference type="NCBI Taxonomy" id="303405"/>
    <lineage>
        <taxon>Eukaryota</taxon>
        <taxon>Sar</taxon>
        <taxon>Stramenopiles</taxon>
        <taxon>Ochrophyta</taxon>
        <taxon>Bacillariophyta</taxon>
        <taxon>Bacillariophyceae</taxon>
        <taxon>Bacillariophycidae</taxon>
        <taxon>Bacillariales</taxon>
        <taxon>Bacillariaceae</taxon>
        <taxon>Nitzschia</taxon>
    </lineage>
</organism>
<reference evidence="2" key="1">
    <citation type="journal article" date="2021" name="Sci. Rep.">
        <title>Diploid genomic architecture of Nitzschia inconspicua, an elite biomass production diatom.</title>
        <authorList>
            <person name="Oliver A."/>
            <person name="Podell S."/>
            <person name="Pinowska A."/>
            <person name="Traller J.C."/>
            <person name="Smith S.R."/>
            <person name="McClure R."/>
            <person name="Beliaev A."/>
            <person name="Bohutskyi P."/>
            <person name="Hill E.A."/>
            <person name="Rabines A."/>
            <person name="Zheng H."/>
            <person name="Allen L.Z."/>
            <person name="Kuo A."/>
            <person name="Grigoriev I.V."/>
            <person name="Allen A.E."/>
            <person name="Hazlebeck D."/>
            <person name="Allen E.E."/>
        </authorList>
    </citation>
    <scope>NUCLEOTIDE SEQUENCE</scope>
    <source>
        <strain evidence="2">Hildebrandi</strain>
    </source>
</reference>
<feature type="chain" id="PRO_5039955178" evidence="1">
    <location>
        <begin position="19"/>
        <end position="426"/>
    </location>
</feature>
<proteinExistence type="predicted"/>
<gene>
    <name evidence="2" type="ORF">IV203_019527</name>
</gene>
<name>A0A9K3LZB7_9STRA</name>
<dbReference type="AlphaFoldDB" id="A0A9K3LZB7"/>
<protein>
    <submittedName>
        <fullName evidence="2">Uncharacterized protein</fullName>
    </submittedName>
</protein>
<evidence type="ECO:0000256" key="1">
    <source>
        <dbReference type="SAM" id="SignalP"/>
    </source>
</evidence>
<dbReference type="InterPro" id="IPR045287">
    <property type="entry name" value="PAB"/>
</dbReference>
<dbReference type="OrthoDB" id="537706at2759"/>
<feature type="signal peptide" evidence="1">
    <location>
        <begin position="1"/>
        <end position="18"/>
    </location>
</feature>
<accession>A0A9K3LZB7</accession>
<keyword evidence="1" id="KW-0732">Signal</keyword>
<evidence type="ECO:0000313" key="2">
    <source>
        <dbReference type="EMBL" id="KAG7370957.1"/>
    </source>
</evidence>
<keyword evidence="3" id="KW-1185">Reference proteome</keyword>